<organism evidence="1 2">
    <name type="scientific">Acinetobacter wuhouensis</name>
    <dbReference type="NCBI Taxonomy" id="1879050"/>
    <lineage>
        <taxon>Bacteria</taxon>
        <taxon>Pseudomonadati</taxon>
        <taxon>Pseudomonadota</taxon>
        <taxon>Gammaproteobacteria</taxon>
        <taxon>Moraxellales</taxon>
        <taxon>Moraxellaceae</taxon>
        <taxon>Acinetobacter</taxon>
    </lineage>
</organism>
<sequence>MPNNILSRLKQSYNNQIAHNHVVDLNLEELNKLLPQVEDHHQLLFRLKYWQGEQNLQYQNLIFFSYFCLALLSLIPVFTIHFTFFILTLLLLGLGIPHIKFSNPNSELIHAMQDFYLQNKYNLRKHQVDQTNPVFPIESFPLFELGDQQNTVRNKMYGQWCIEDQTFPFMIFNYHYLKTTTKLNDKGTLERKAYSFDLFGIMIKNFPARGVSISTNQKKNCRLGIKWSSGDIHFDQRYQLSGFSEIWLAKFFKPSNLLHLETALKAYQGDFYIDPQTSTLCWLFEENIFHCENKQLYPSTVTEFAEQLELIQMPNLEKLTNTMQKLITELQ</sequence>
<dbReference type="Proteomes" id="UP000293863">
    <property type="component" value="Unassembled WGS sequence"/>
</dbReference>
<protein>
    <submittedName>
        <fullName evidence="1">Uncharacterized protein</fullName>
    </submittedName>
</protein>
<dbReference type="OrthoDB" id="6711566at2"/>
<name>A0A385C0L8_9GAMM</name>
<proteinExistence type="predicted"/>
<dbReference type="STRING" id="1879050.GCA_001696605_00407"/>
<accession>A0A385C0L8</accession>
<evidence type="ECO:0000313" key="1">
    <source>
        <dbReference type="EMBL" id="RZG47501.1"/>
    </source>
</evidence>
<evidence type="ECO:0000313" key="2">
    <source>
        <dbReference type="Proteomes" id="UP000293863"/>
    </source>
</evidence>
<gene>
    <name evidence="1" type="ORF">EXU28_06125</name>
</gene>
<reference evidence="1 2" key="1">
    <citation type="submission" date="2019-02" db="EMBL/GenBank/DDBJ databases">
        <title>The Batch Genome Submission of Acinetobacter spp. strains.</title>
        <authorList>
            <person name="Qin J."/>
            <person name="Hu Y."/>
            <person name="Ye H."/>
            <person name="Wei L."/>
            <person name="Feng Y."/>
            <person name="Zong Z."/>
        </authorList>
    </citation>
    <scope>NUCLEOTIDE SEQUENCE [LARGE SCALE GENOMIC DNA]</scope>
    <source>
        <strain evidence="1 2">WCHAW060049</strain>
    </source>
</reference>
<dbReference type="EMBL" id="SGSQ01000007">
    <property type="protein sequence ID" value="RZG47501.1"/>
    <property type="molecule type" value="Genomic_DNA"/>
</dbReference>
<comment type="caution">
    <text evidence="1">The sequence shown here is derived from an EMBL/GenBank/DDBJ whole genome shotgun (WGS) entry which is preliminary data.</text>
</comment>
<dbReference type="AlphaFoldDB" id="A0A385C0L8"/>
<keyword evidence="2" id="KW-1185">Reference proteome</keyword>
<dbReference type="RefSeq" id="WP_068973110.1">
    <property type="nucleotide sequence ID" value="NZ_CP031716.1"/>
</dbReference>
<dbReference type="KEGG" id="awu:BEN71_03705"/>